<dbReference type="InterPro" id="IPR029069">
    <property type="entry name" value="HotDog_dom_sf"/>
</dbReference>
<dbReference type="PANTHER" id="PTHR38110">
    <property type="entry name" value="CHROMOSOME 23, WHOLE GENOME SHOTGUN SEQUENCE"/>
    <property type="match status" value="1"/>
</dbReference>
<dbReference type="Proteomes" id="UP000266188">
    <property type="component" value="Unassembled WGS sequence"/>
</dbReference>
<feature type="domain" description="Acyl-CoA thioesterase-like C-terminal" evidence="2">
    <location>
        <begin position="187"/>
        <end position="324"/>
    </location>
</feature>
<dbReference type="STRING" id="2070753.A0A3A2ZBY4"/>
<protein>
    <recommendedName>
        <fullName evidence="5">Thioesterase-like superfamily-domain-containing protein</fullName>
    </recommendedName>
</protein>
<dbReference type="SUPFAM" id="SSF54637">
    <property type="entry name" value="Thioesterase/thiol ester dehydrase-isomerase"/>
    <property type="match status" value="1"/>
</dbReference>
<evidence type="ECO:0000313" key="3">
    <source>
        <dbReference type="EMBL" id="RJE20130.1"/>
    </source>
</evidence>
<dbReference type="InterPro" id="IPR049449">
    <property type="entry name" value="TesB_ACOT8-like_N"/>
</dbReference>
<organism evidence="3 4">
    <name type="scientific">Aspergillus sclerotialis</name>
    <dbReference type="NCBI Taxonomy" id="2070753"/>
    <lineage>
        <taxon>Eukaryota</taxon>
        <taxon>Fungi</taxon>
        <taxon>Dikarya</taxon>
        <taxon>Ascomycota</taxon>
        <taxon>Pezizomycotina</taxon>
        <taxon>Eurotiomycetes</taxon>
        <taxon>Eurotiomycetidae</taxon>
        <taxon>Eurotiales</taxon>
        <taxon>Aspergillaceae</taxon>
        <taxon>Aspergillus</taxon>
        <taxon>Aspergillus subgen. Polypaecilum</taxon>
    </lineage>
</organism>
<evidence type="ECO:0000259" key="2">
    <source>
        <dbReference type="Pfam" id="PF20789"/>
    </source>
</evidence>
<evidence type="ECO:0000313" key="4">
    <source>
        <dbReference type="Proteomes" id="UP000266188"/>
    </source>
</evidence>
<name>A0A3A2ZBY4_9EURO</name>
<accession>A0A3A2ZBY4</accession>
<evidence type="ECO:0000259" key="1">
    <source>
        <dbReference type="Pfam" id="PF13622"/>
    </source>
</evidence>
<dbReference type="InterPro" id="IPR052389">
    <property type="entry name" value="Sec_Metab_Biosynth-Assoc"/>
</dbReference>
<feature type="domain" description="Acyl-CoA thioesterase-like N-terminal HotDog" evidence="1">
    <location>
        <begin position="30"/>
        <end position="108"/>
    </location>
</feature>
<comment type="caution">
    <text evidence="3">The sequence shown here is derived from an EMBL/GenBank/DDBJ whole genome shotgun (WGS) entry which is preliminary data.</text>
</comment>
<dbReference type="EMBL" id="MVGC01000336">
    <property type="protein sequence ID" value="RJE20130.1"/>
    <property type="molecule type" value="Genomic_DNA"/>
</dbReference>
<dbReference type="InterPro" id="IPR049450">
    <property type="entry name" value="ACOT8-like_C"/>
</dbReference>
<evidence type="ECO:0008006" key="5">
    <source>
        <dbReference type="Google" id="ProtNLM"/>
    </source>
</evidence>
<dbReference type="OrthoDB" id="2532955at2759"/>
<reference evidence="4" key="1">
    <citation type="submission" date="2017-02" db="EMBL/GenBank/DDBJ databases">
        <authorList>
            <person name="Tafer H."/>
            <person name="Lopandic K."/>
        </authorList>
    </citation>
    <scope>NUCLEOTIDE SEQUENCE [LARGE SCALE GENOMIC DNA]</scope>
    <source>
        <strain evidence="4">CBS 366.77</strain>
    </source>
</reference>
<gene>
    <name evidence="3" type="ORF">PHISCL_07536</name>
</gene>
<dbReference type="Pfam" id="PF20789">
    <property type="entry name" value="4HBT_3C"/>
    <property type="match status" value="1"/>
</dbReference>
<dbReference type="Pfam" id="PF13622">
    <property type="entry name" value="4HBT_3"/>
    <property type="match status" value="1"/>
</dbReference>
<keyword evidence="4" id="KW-1185">Reference proteome</keyword>
<dbReference type="AlphaFoldDB" id="A0A3A2ZBY4"/>
<dbReference type="PANTHER" id="PTHR38110:SF3">
    <property type="entry name" value="THIOESTERASE-LIKE SUPERFAMILY-DOMAIN-CONTAINING PROTEIN"/>
    <property type="match status" value="1"/>
</dbReference>
<dbReference type="InterPro" id="IPR042171">
    <property type="entry name" value="Acyl-CoA_hotdog"/>
</dbReference>
<sequence>MAATPGTGQAFEEAIRVTPVSSHRYSANLRDEWCIGTVPHGGYSTAVLYRLALTHFAHTHPTLYNAPATPISIQLAFLRRTAARPAVLTVQDTKLGARTSIIHVTLSQVREKKGPSTNDVEDELEAKITGYITVSPATAETGISAETAWALHPPAPGGTGPNGRVNLSNLGRTGRDGNWVRVKAPFPQFRRAAQQVELFGPDSGSKGPRVVDQWARFRPGGDKNARWTNEAVAYLTDMFPMALDGLDTMTSESGVGQENKPAKYWYPTVTLNIDIKKRLPAQGPEWLYSRVQTKVVRDGRTDMDVVVLDEEGDVVALSTQVGLVVSASRNVGKRELKQKL</sequence>
<proteinExistence type="predicted"/>
<dbReference type="Gene3D" id="2.40.160.210">
    <property type="entry name" value="Acyl-CoA thioesterase, double hotdog domain"/>
    <property type="match status" value="1"/>
</dbReference>